<dbReference type="EMBL" id="JBHSWG010000001">
    <property type="protein sequence ID" value="MFC6760138.1"/>
    <property type="molecule type" value="Genomic_DNA"/>
</dbReference>
<name>A0ABW2B425_9RHOB</name>
<accession>A0ABW2B425</accession>
<evidence type="ECO:0000313" key="1">
    <source>
        <dbReference type="EMBL" id="MFC6760138.1"/>
    </source>
</evidence>
<sequence>MKQMLEEVVGGGEITEEILRDAARQSEVVLQEADALVLLYTQD</sequence>
<dbReference type="Proteomes" id="UP001596353">
    <property type="component" value="Unassembled WGS sequence"/>
</dbReference>
<comment type="caution">
    <text evidence="1">The sequence shown here is derived from an EMBL/GenBank/DDBJ whole genome shotgun (WGS) entry which is preliminary data.</text>
</comment>
<protein>
    <submittedName>
        <fullName evidence="1">Uncharacterized protein</fullName>
    </submittedName>
</protein>
<gene>
    <name evidence="1" type="ORF">ACFQFQ_12585</name>
</gene>
<proteinExistence type="predicted"/>
<reference evidence="2" key="1">
    <citation type="journal article" date="2019" name="Int. J. Syst. Evol. Microbiol.">
        <title>The Global Catalogue of Microorganisms (GCM) 10K type strain sequencing project: providing services to taxonomists for standard genome sequencing and annotation.</title>
        <authorList>
            <consortium name="The Broad Institute Genomics Platform"/>
            <consortium name="The Broad Institute Genome Sequencing Center for Infectious Disease"/>
            <person name="Wu L."/>
            <person name="Ma J."/>
        </authorList>
    </citation>
    <scope>NUCLEOTIDE SEQUENCE [LARGE SCALE GENOMIC DNA]</scope>
    <source>
        <strain evidence="2">CCUG 66188</strain>
    </source>
</reference>
<organism evidence="1 2">
    <name type="scientific">Sulfitobacter porphyrae</name>
    <dbReference type="NCBI Taxonomy" id="1246864"/>
    <lineage>
        <taxon>Bacteria</taxon>
        <taxon>Pseudomonadati</taxon>
        <taxon>Pseudomonadota</taxon>
        <taxon>Alphaproteobacteria</taxon>
        <taxon>Rhodobacterales</taxon>
        <taxon>Roseobacteraceae</taxon>
        <taxon>Sulfitobacter</taxon>
    </lineage>
</organism>
<keyword evidence="2" id="KW-1185">Reference proteome</keyword>
<evidence type="ECO:0000313" key="2">
    <source>
        <dbReference type="Proteomes" id="UP001596353"/>
    </source>
</evidence>